<sequence length="242" mass="26319">KRIVGGKYAMSNQFPFMAVVHRLMGGGMVSQCGGSIISHRWVLTAGHCVAYKPRQFLVVFGVTDKYGIEYDFYQGPGIAMRTDKSVLHPGFKPSINDVGLLYMPYDIPFGATIQPIQLAGYNNIRADFTDRIGTVIGWGKDGNQGVGTRLLKYASLPIISSSICNMAWAITPNKHVCTAAGYGQDACQGDSGGPLIVLERYVPLQIGIVSYGDANCPSTEPGVFSRVTGYIDWIQKVTGLYY</sequence>
<dbReference type="InterPro" id="IPR051487">
    <property type="entry name" value="Ser/Thr_Proteases_Immune/Dev"/>
</dbReference>
<dbReference type="PROSITE" id="PS50240">
    <property type="entry name" value="TRYPSIN_DOM"/>
    <property type="match status" value="1"/>
</dbReference>
<keyword evidence="1" id="KW-1015">Disulfide bond</keyword>
<dbReference type="InterPro" id="IPR001314">
    <property type="entry name" value="Peptidase_S1A"/>
</dbReference>
<evidence type="ECO:0000259" key="4">
    <source>
        <dbReference type="PROSITE" id="PS50240"/>
    </source>
</evidence>
<name>A0A154PLW4_DUFNO</name>
<dbReference type="PROSITE" id="PS00134">
    <property type="entry name" value="TRYPSIN_HIS"/>
    <property type="match status" value="1"/>
</dbReference>
<dbReference type="Gene3D" id="2.40.10.10">
    <property type="entry name" value="Trypsin-like serine proteases"/>
    <property type="match status" value="1"/>
</dbReference>
<dbReference type="Pfam" id="PF00089">
    <property type="entry name" value="Trypsin"/>
    <property type="match status" value="1"/>
</dbReference>
<reference evidence="5 6" key="1">
    <citation type="submission" date="2015-07" db="EMBL/GenBank/DDBJ databases">
        <title>The genome of Dufourea novaeangliae.</title>
        <authorList>
            <person name="Pan H."/>
            <person name="Kapheim K."/>
        </authorList>
    </citation>
    <scope>NUCLEOTIDE SEQUENCE [LARGE SCALE GENOMIC DNA]</scope>
    <source>
        <strain evidence="5">0120121106</strain>
        <tissue evidence="5">Whole body</tissue>
    </source>
</reference>
<dbReference type="AlphaFoldDB" id="A0A154PLW4"/>
<evidence type="ECO:0000256" key="2">
    <source>
        <dbReference type="ARBA" id="ARBA00024195"/>
    </source>
</evidence>
<evidence type="ECO:0000256" key="3">
    <source>
        <dbReference type="RuleBase" id="RU363034"/>
    </source>
</evidence>
<keyword evidence="5" id="KW-0812">Transmembrane</keyword>
<proteinExistence type="inferred from homology"/>
<evidence type="ECO:0000313" key="6">
    <source>
        <dbReference type="Proteomes" id="UP000076502"/>
    </source>
</evidence>
<keyword evidence="3" id="KW-0720">Serine protease</keyword>
<dbReference type="GO" id="GO:0006508">
    <property type="term" value="P:proteolysis"/>
    <property type="evidence" value="ECO:0007669"/>
    <property type="project" value="UniProtKB-KW"/>
</dbReference>
<dbReference type="Proteomes" id="UP000076502">
    <property type="component" value="Unassembled WGS sequence"/>
</dbReference>
<dbReference type="InterPro" id="IPR009003">
    <property type="entry name" value="Peptidase_S1_PA"/>
</dbReference>
<dbReference type="CDD" id="cd00190">
    <property type="entry name" value="Tryp_SPc"/>
    <property type="match status" value="1"/>
</dbReference>
<dbReference type="InterPro" id="IPR001254">
    <property type="entry name" value="Trypsin_dom"/>
</dbReference>
<comment type="similarity">
    <text evidence="2">Belongs to the peptidase S1 family. CLIP subfamily.</text>
</comment>
<accession>A0A154PLW4</accession>
<dbReference type="OrthoDB" id="5565075at2759"/>
<dbReference type="SUPFAM" id="SSF50494">
    <property type="entry name" value="Trypsin-like serine proteases"/>
    <property type="match status" value="1"/>
</dbReference>
<evidence type="ECO:0000256" key="1">
    <source>
        <dbReference type="ARBA" id="ARBA00023157"/>
    </source>
</evidence>
<dbReference type="PRINTS" id="PR00722">
    <property type="entry name" value="CHYMOTRYPSIN"/>
</dbReference>
<organism evidence="5 6">
    <name type="scientific">Dufourea novaeangliae</name>
    <name type="common">Sweat bee</name>
    <dbReference type="NCBI Taxonomy" id="178035"/>
    <lineage>
        <taxon>Eukaryota</taxon>
        <taxon>Metazoa</taxon>
        <taxon>Ecdysozoa</taxon>
        <taxon>Arthropoda</taxon>
        <taxon>Hexapoda</taxon>
        <taxon>Insecta</taxon>
        <taxon>Pterygota</taxon>
        <taxon>Neoptera</taxon>
        <taxon>Endopterygota</taxon>
        <taxon>Hymenoptera</taxon>
        <taxon>Apocrita</taxon>
        <taxon>Aculeata</taxon>
        <taxon>Apoidea</taxon>
        <taxon>Anthophila</taxon>
        <taxon>Halictidae</taxon>
        <taxon>Rophitinae</taxon>
        <taxon>Dufourea</taxon>
    </lineage>
</organism>
<dbReference type="InterPro" id="IPR033116">
    <property type="entry name" value="TRYPSIN_SER"/>
</dbReference>
<evidence type="ECO:0000313" key="5">
    <source>
        <dbReference type="EMBL" id="KZC12871.1"/>
    </source>
</evidence>
<dbReference type="PROSITE" id="PS00135">
    <property type="entry name" value="TRYPSIN_SER"/>
    <property type="match status" value="1"/>
</dbReference>
<dbReference type="SMART" id="SM00020">
    <property type="entry name" value="Tryp_SPc"/>
    <property type="match status" value="1"/>
</dbReference>
<keyword evidence="3 5" id="KW-0645">Protease</keyword>
<gene>
    <name evidence="5" type="ORF">WN55_04388</name>
</gene>
<feature type="domain" description="Peptidase S1" evidence="4">
    <location>
        <begin position="3"/>
        <end position="239"/>
    </location>
</feature>
<feature type="non-terminal residue" evidence="5">
    <location>
        <position position="1"/>
    </location>
</feature>
<dbReference type="PANTHER" id="PTHR24256">
    <property type="entry name" value="TRYPTASE-RELATED"/>
    <property type="match status" value="1"/>
</dbReference>
<dbReference type="STRING" id="178035.A0A154PLW4"/>
<dbReference type="GO" id="GO:0004252">
    <property type="term" value="F:serine-type endopeptidase activity"/>
    <property type="evidence" value="ECO:0007669"/>
    <property type="project" value="InterPro"/>
</dbReference>
<keyword evidence="6" id="KW-1185">Reference proteome</keyword>
<dbReference type="InterPro" id="IPR018114">
    <property type="entry name" value="TRYPSIN_HIS"/>
</dbReference>
<dbReference type="EMBL" id="KQ434977">
    <property type="protein sequence ID" value="KZC12871.1"/>
    <property type="molecule type" value="Genomic_DNA"/>
</dbReference>
<dbReference type="InterPro" id="IPR043504">
    <property type="entry name" value="Peptidase_S1_PA_chymotrypsin"/>
</dbReference>
<keyword evidence="3" id="KW-0378">Hydrolase</keyword>
<keyword evidence="5" id="KW-0472">Membrane</keyword>
<protein>
    <submittedName>
        <fullName evidence="5">Transmembrane protease serine 3</fullName>
    </submittedName>
</protein>